<dbReference type="AlphaFoldDB" id="A0A645EGE9"/>
<feature type="transmembrane region" description="Helical" evidence="1">
    <location>
        <begin position="66"/>
        <end position="85"/>
    </location>
</feature>
<reference evidence="2" key="1">
    <citation type="submission" date="2019-08" db="EMBL/GenBank/DDBJ databases">
        <authorList>
            <person name="Kucharzyk K."/>
            <person name="Murdoch R.W."/>
            <person name="Higgins S."/>
            <person name="Loffler F."/>
        </authorList>
    </citation>
    <scope>NUCLEOTIDE SEQUENCE</scope>
</reference>
<gene>
    <name evidence="2" type="ORF">SDC9_148025</name>
</gene>
<evidence type="ECO:0000256" key="1">
    <source>
        <dbReference type="SAM" id="Phobius"/>
    </source>
</evidence>
<evidence type="ECO:0000313" key="2">
    <source>
        <dbReference type="EMBL" id="MPN00827.1"/>
    </source>
</evidence>
<dbReference type="EMBL" id="VSSQ01046856">
    <property type="protein sequence ID" value="MPN00827.1"/>
    <property type="molecule type" value="Genomic_DNA"/>
</dbReference>
<protein>
    <submittedName>
        <fullName evidence="2">Uncharacterized protein</fullName>
    </submittedName>
</protein>
<keyword evidence="1" id="KW-0812">Transmembrane</keyword>
<proteinExistence type="predicted"/>
<name>A0A645EGE9_9ZZZZ</name>
<sequence>MGINGPAHIVASHHLQHLYLAGFLINFNDYALGSVGIGRIIAVPVTGGLSAFIIMQSIGFRRGEGVFCGAGFSGLPGFFSKFLLYCFASLHYRSAAAQGLPLTDRLTMPDGTGRIPANYCDFIRLRIQGFCTKLQHSGTETLPHIDAGNPKLPGPVRAKSNDGAAVIRYPLAYTNVLISAGHAPA</sequence>
<keyword evidence="1" id="KW-0472">Membrane</keyword>
<comment type="caution">
    <text evidence="2">The sequence shown here is derived from an EMBL/GenBank/DDBJ whole genome shotgun (WGS) entry which is preliminary data.</text>
</comment>
<feature type="transmembrane region" description="Helical" evidence="1">
    <location>
        <begin position="30"/>
        <end position="54"/>
    </location>
</feature>
<organism evidence="2">
    <name type="scientific">bioreactor metagenome</name>
    <dbReference type="NCBI Taxonomy" id="1076179"/>
    <lineage>
        <taxon>unclassified sequences</taxon>
        <taxon>metagenomes</taxon>
        <taxon>ecological metagenomes</taxon>
    </lineage>
</organism>
<accession>A0A645EGE9</accession>
<keyword evidence="1" id="KW-1133">Transmembrane helix</keyword>